<gene>
    <name evidence="2" type="ORF">U6N30_14405</name>
</gene>
<organism evidence="2 3">
    <name type="scientific">Blastococcus brunescens</name>
    <dbReference type="NCBI Taxonomy" id="1564165"/>
    <lineage>
        <taxon>Bacteria</taxon>
        <taxon>Bacillati</taxon>
        <taxon>Actinomycetota</taxon>
        <taxon>Actinomycetes</taxon>
        <taxon>Geodermatophilales</taxon>
        <taxon>Geodermatophilaceae</taxon>
        <taxon>Blastococcus</taxon>
    </lineage>
</organism>
<dbReference type="InterPro" id="IPR036291">
    <property type="entry name" value="NAD(P)-bd_dom_sf"/>
</dbReference>
<dbReference type="Pfam" id="PF13460">
    <property type="entry name" value="NAD_binding_10"/>
    <property type="match status" value="1"/>
</dbReference>
<dbReference type="PANTHER" id="PTHR15020">
    <property type="entry name" value="FLAVIN REDUCTASE-RELATED"/>
    <property type="match status" value="1"/>
</dbReference>
<dbReference type="SUPFAM" id="SSF51735">
    <property type="entry name" value="NAD(P)-binding Rossmann-fold domains"/>
    <property type="match status" value="1"/>
</dbReference>
<evidence type="ECO:0000259" key="1">
    <source>
        <dbReference type="Pfam" id="PF13460"/>
    </source>
</evidence>
<evidence type="ECO:0000313" key="3">
    <source>
        <dbReference type="Proteomes" id="UP001324287"/>
    </source>
</evidence>
<proteinExistence type="predicted"/>
<sequence length="221" mass="23710">MRVFIIGITGAVGGLLAEDLTARGDVVSGLVRREAQRADLASRDVEARVGDIGALTADALASLLGGVDAVVYAAGSNGGTRDVTDVVDGEGVVKALEAARLAGVTRFVLVSVLPEAWRERHLDEDQEHYFAVKKLTDVAVSMCDLDWLILRPSMLVDRAGTGRVALGPAQPHDEIARADVAATLAELLHEPRIRRQILELNAGRRRSPQPCERTSETRETT</sequence>
<dbReference type="Gene3D" id="3.40.50.720">
    <property type="entry name" value="NAD(P)-binding Rossmann-like Domain"/>
    <property type="match status" value="1"/>
</dbReference>
<accession>A0ABZ1B6Q1</accession>
<protein>
    <submittedName>
        <fullName evidence="2">NAD(P)H-binding protein</fullName>
    </submittedName>
</protein>
<dbReference type="EMBL" id="CP141261">
    <property type="protein sequence ID" value="WRL66492.1"/>
    <property type="molecule type" value="Genomic_DNA"/>
</dbReference>
<reference evidence="2 3" key="1">
    <citation type="submission" date="2023-12" db="EMBL/GenBank/DDBJ databases">
        <title>Blastococcus brunescens sp. nov., an actonobacterium isolated from sandstone collected in sahara desert.</title>
        <authorList>
            <person name="Gtari M."/>
            <person name="Ghodhbane F."/>
        </authorList>
    </citation>
    <scope>NUCLEOTIDE SEQUENCE [LARGE SCALE GENOMIC DNA]</scope>
    <source>
        <strain evidence="2 3">BMG 8361</strain>
    </source>
</reference>
<dbReference type="Proteomes" id="UP001324287">
    <property type="component" value="Chromosome"/>
</dbReference>
<name>A0ABZ1B6Q1_9ACTN</name>
<keyword evidence="3" id="KW-1185">Reference proteome</keyword>
<dbReference type="RefSeq" id="WP_324277804.1">
    <property type="nucleotide sequence ID" value="NZ_CP141261.1"/>
</dbReference>
<feature type="domain" description="NAD(P)-binding" evidence="1">
    <location>
        <begin position="7"/>
        <end position="191"/>
    </location>
</feature>
<dbReference type="InterPro" id="IPR016040">
    <property type="entry name" value="NAD(P)-bd_dom"/>
</dbReference>
<dbReference type="PANTHER" id="PTHR15020:SF50">
    <property type="entry name" value="UPF0659 PROTEIN YMR090W"/>
    <property type="match status" value="1"/>
</dbReference>
<evidence type="ECO:0000313" key="2">
    <source>
        <dbReference type="EMBL" id="WRL66492.1"/>
    </source>
</evidence>